<organism evidence="2 3">
    <name type="scientific">Luteimonas terrae</name>
    <dbReference type="NCBI Taxonomy" id="1530191"/>
    <lineage>
        <taxon>Bacteria</taxon>
        <taxon>Pseudomonadati</taxon>
        <taxon>Pseudomonadota</taxon>
        <taxon>Gammaproteobacteria</taxon>
        <taxon>Lysobacterales</taxon>
        <taxon>Lysobacteraceae</taxon>
        <taxon>Luteimonas</taxon>
    </lineage>
</organism>
<accession>A0ABU1XW05</accession>
<evidence type="ECO:0000313" key="2">
    <source>
        <dbReference type="EMBL" id="MDR7192793.1"/>
    </source>
</evidence>
<dbReference type="EMBL" id="JAVDWO010000005">
    <property type="protein sequence ID" value="MDR7192793.1"/>
    <property type="molecule type" value="Genomic_DNA"/>
</dbReference>
<dbReference type="Proteomes" id="UP001256588">
    <property type="component" value="Unassembled WGS sequence"/>
</dbReference>
<keyword evidence="3" id="KW-1185">Reference proteome</keyword>
<proteinExistence type="predicted"/>
<evidence type="ECO:0000313" key="3">
    <source>
        <dbReference type="Proteomes" id="UP001256588"/>
    </source>
</evidence>
<comment type="caution">
    <text evidence="2">The sequence shown here is derived from an EMBL/GenBank/DDBJ whole genome shotgun (WGS) entry which is preliminary data.</text>
</comment>
<name>A0ABU1XW05_9GAMM</name>
<dbReference type="RefSeq" id="WP_310234178.1">
    <property type="nucleotide sequence ID" value="NZ_JAVDWO010000005.1"/>
</dbReference>
<reference evidence="2 3" key="1">
    <citation type="submission" date="2023-07" db="EMBL/GenBank/DDBJ databases">
        <title>Sorghum-associated microbial communities from plants grown in Nebraska, USA.</title>
        <authorList>
            <person name="Schachtman D."/>
        </authorList>
    </citation>
    <scope>NUCLEOTIDE SEQUENCE [LARGE SCALE GENOMIC DNA]</scope>
    <source>
        <strain evidence="2 3">4099</strain>
    </source>
</reference>
<protein>
    <submittedName>
        <fullName evidence="2">Uncharacterized protein</fullName>
    </submittedName>
</protein>
<sequence length="96" mass="10180">MDAIEFLESAGRRRTGGGELMLQDWAGFGLLAPGARDALLSRDQDALARTLGARPVMLCMVSLPDGGETELPDEAPDSDEPDDDSQPAEEEPPTPA</sequence>
<evidence type="ECO:0000256" key="1">
    <source>
        <dbReference type="SAM" id="MobiDB-lite"/>
    </source>
</evidence>
<feature type="compositionally biased region" description="Acidic residues" evidence="1">
    <location>
        <begin position="67"/>
        <end position="96"/>
    </location>
</feature>
<feature type="region of interest" description="Disordered" evidence="1">
    <location>
        <begin position="62"/>
        <end position="96"/>
    </location>
</feature>
<gene>
    <name evidence="2" type="ORF">J2W68_001509</name>
</gene>